<gene>
    <name evidence="1" type="ORF">BDZ31_000957</name>
</gene>
<dbReference type="EMBL" id="JACHNU010000001">
    <property type="protein sequence ID" value="MBB4661384.1"/>
    <property type="molecule type" value="Genomic_DNA"/>
</dbReference>
<name>A0A840IBA3_9ACTN</name>
<reference evidence="1 2" key="1">
    <citation type="submission" date="2020-08" db="EMBL/GenBank/DDBJ databases">
        <title>Genomic Encyclopedia of Archaeal and Bacterial Type Strains, Phase II (KMG-II): from individual species to whole genera.</title>
        <authorList>
            <person name="Goeker M."/>
        </authorList>
    </citation>
    <scope>NUCLEOTIDE SEQUENCE [LARGE SCALE GENOMIC DNA]</scope>
    <source>
        <strain evidence="1 2">DSM 23288</strain>
    </source>
</reference>
<keyword evidence="2" id="KW-1185">Reference proteome</keyword>
<proteinExistence type="predicted"/>
<accession>A0A840IBA3</accession>
<dbReference type="RefSeq" id="WP_183339503.1">
    <property type="nucleotide sequence ID" value="NZ_JACHNU010000001.1"/>
</dbReference>
<protein>
    <submittedName>
        <fullName evidence="1">Uncharacterized protein</fullName>
    </submittedName>
</protein>
<comment type="caution">
    <text evidence="1">The sequence shown here is derived from an EMBL/GenBank/DDBJ whole genome shotgun (WGS) entry which is preliminary data.</text>
</comment>
<dbReference type="Proteomes" id="UP000585272">
    <property type="component" value="Unassembled WGS sequence"/>
</dbReference>
<dbReference type="AlphaFoldDB" id="A0A840IBA3"/>
<sequence length="231" mass="25706">MRTIRSGILGRGIVGLAVRTGQNRWRTVPLGEDGAYILAQRGLFTARSIPPLRVTATLCGPNARHDLLGLYQAARRGCTVTYELPNGPRPARESPASRRARRAARLDVPVRVERDPRAAASVAYRIAFRIPITIATALEFYTWRITGPSAPACKRTRSAASTYQSYLWTAGRTVRLPLWPPNSRSDWCPGRYTVTVAFTQAYATRAHGRRKSVVRTRSKKIGTAHFTVPRH</sequence>
<organism evidence="1 2">
    <name type="scientific">Conexibacter arvalis</name>
    <dbReference type="NCBI Taxonomy" id="912552"/>
    <lineage>
        <taxon>Bacteria</taxon>
        <taxon>Bacillati</taxon>
        <taxon>Actinomycetota</taxon>
        <taxon>Thermoleophilia</taxon>
        <taxon>Solirubrobacterales</taxon>
        <taxon>Conexibacteraceae</taxon>
        <taxon>Conexibacter</taxon>
    </lineage>
</organism>
<evidence type="ECO:0000313" key="2">
    <source>
        <dbReference type="Proteomes" id="UP000585272"/>
    </source>
</evidence>
<evidence type="ECO:0000313" key="1">
    <source>
        <dbReference type="EMBL" id="MBB4661384.1"/>
    </source>
</evidence>